<accession>A0ABD2YCV6</accession>
<reference evidence="2 3" key="1">
    <citation type="submission" date="2024-11" db="EMBL/GenBank/DDBJ databases">
        <title>A near-complete genome assembly of Cinchona calisaya.</title>
        <authorList>
            <person name="Lian D.C."/>
            <person name="Zhao X.W."/>
            <person name="Wei L."/>
        </authorList>
    </citation>
    <scope>NUCLEOTIDE SEQUENCE [LARGE SCALE GENOMIC DNA]</scope>
    <source>
        <tissue evidence="2">Nenye</tissue>
    </source>
</reference>
<evidence type="ECO:0000259" key="1">
    <source>
        <dbReference type="Pfam" id="PF07727"/>
    </source>
</evidence>
<proteinExistence type="predicted"/>
<feature type="domain" description="Reverse transcriptase Ty1/copia-type" evidence="1">
    <location>
        <begin position="1"/>
        <end position="72"/>
    </location>
</feature>
<comment type="caution">
    <text evidence="2">The sequence shown here is derived from an EMBL/GenBank/DDBJ whole genome shotgun (WGS) entry which is preliminary data.</text>
</comment>
<dbReference type="PANTHER" id="PTHR11439:SF463">
    <property type="entry name" value="REVERSE TRANSCRIPTASE TY1_COPIA-TYPE DOMAIN-CONTAINING PROTEIN"/>
    <property type="match status" value="1"/>
</dbReference>
<name>A0ABD2YCV6_9GENT</name>
<dbReference type="InterPro" id="IPR013103">
    <property type="entry name" value="RVT_2"/>
</dbReference>
<evidence type="ECO:0000313" key="3">
    <source>
        <dbReference type="Proteomes" id="UP001630127"/>
    </source>
</evidence>
<sequence length="165" mass="18808">MIYMGSSISLIDEFHMSMKNEFEMSDLGLLHYFLGLEVKQVENLVFISQQKYATDLFKKFHMMNCKIAHTPMNLNEKLQKEDGTKSANEKLFRSLVGGLIYLGHTRHDIAFSVGVVSKFMHSPSKHHFGVAKRILCYVAGTIRVPDLSFNLNTQCSIMLCTNLIL</sequence>
<gene>
    <name evidence="2" type="ORF">ACH5RR_034652</name>
</gene>
<protein>
    <recommendedName>
        <fullName evidence="1">Reverse transcriptase Ty1/copia-type domain-containing protein</fullName>
    </recommendedName>
</protein>
<dbReference type="Proteomes" id="UP001630127">
    <property type="component" value="Unassembled WGS sequence"/>
</dbReference>
<dbReference type="PANTHER" id="PTHR11439">
    <property type="entry name" value="GAG-POL-RELATED RETROTRANSPOSON"/>
    <property type="match status" value="1"/>
</dbReference>
<dbReference type="AlphaFoldDB" id="A0ABD2YCV6"/>
<dbReference type="Pfam" id="PF07727">
    <property type="entry name" value="RVT_2"/>
    <property type="match status" value="1"/>
</dbReference>
<evidence type="ECO:0000313" key="2">
    <source>
        <dbReference type="EMBL" id="KAL3504811.1"/>
    </source>
</evidence>
<keyword evidence="3" id="KW-1185">Reference proteome</keyword>
<dbReference type="EMBL" id="JBJUIK010000014">
    <property type="protein sequence ID" value="KAL3504811.1"/>
    <property type="molecule type" value="Genomic_DNA"/>
</dbReference>
<organism evidence="2 3">
    <name type="scientific">Cinchona calisaya</name>
    <dbReference type="NCBI Taxonomy" id="153742"/>
    <lineage>
        <taxon>Eukaryota</taxon>
        <taxon>Viridiplantae</taxon>
        <taxon>Streptophyta</taxon>
        <taxon>Embryophyta</taxon>
        <taxon>Tracheophyta</taxon>
        <taxon>Spermatophyta</taxon>
        <taxon>Magnoliopsida</taxon>
        <taxon>eudicotyledons</taxon>
        <taxon>Gunneridae</taxon>
        <taxon>Pentapetalae</taxon>
        <taxon>asterids</taxon>
        <taxon>lamiids</taxon>
        <taxon>Gentianales</taxon>
        <taxon>Rubiaceae</taxon>
        <taxon>Cinchonoideae</taxon>
        <taxon>Cinchoneae</taxon>
        <taxon>Cinchona</taxon>
    </lineage>
</organism>